<dbReference type="EMBL" id="CP000157">
    <property type="protein sequence ID" value="ABC63673.1"/>
    <property type="molecule type" value="Genomic_DNA"/>
</dbReference>
<evidence type="ECO:0000313" key="3">
    <source>
        <dbReference type="EMBL" id="ABC63673.1"/>
    </source>
</evidence>
<feature type="chain" id="PRO_5004212916" description="DUF306 domain-containing protein" evidence="2">
    <location>
        <begin position="22"/>
        <end position="329"/>
    </location>
</feature>
<evidence type="ECO:0000256" key="2">
    <source>
        <dbReference type="SAM" id="SignalP"/>
    </source>
</evidence>
<name>Q2N9G8_ERYLH</name>
<dbReference type="RefSeq" id="WP_011414505.1">
    <property type="nucleotide sequence ID" value="NC_007722.1"/>
</dbReference>
<dbReference type="PROSITE" id="PS51257">
    <property type="entry name" value="PROKAR_LIPOPROTEIN"/>
    <property type="match status" value="1"/>
</dbReference>
<dbReference type="STRING" id="314225.ELI_07905"/>
<evidence type="ECO:0008006" key="5">
    <source>
        <dbReference type="Google" id="ProtNLM"/>
    </source>
</evidence>
<dbReference type="Proteomes" id="UP000008808">
    <property type="component" value="Chromosome"/>
</dbReference>
<keyword evidence="2" id="KW-0732">Signal</keyword>
<feature type="signal peptide" evidence="2">
    <location>
        <begin position="1"/>
        <end position="21"/>
    </location>
</feature>
<protein>
    <recommendedName>
        <fullName evidence="5">DUF306 domain-containing protein</fullName>
    </recommendedName>
</protein>
<dbReference type="KEGG" id="eli:ELI_07905"/>
<evidence type="ECO:0000313" key="4">
    <source>
        <dbReference type="Proteomes" id="UP000008808"/>
    </source>
</evidence>
<dbReference type="OrthoDB" id="7431988at2"/>
<evidence type="ECO:0000256" key="1">
    <source>
        <dbReference type="SAM" id="MobiDB-lite"/>
    </source>
</evidence>
<feature type="region of interest" description="Disordered" evidence="1">
    <location>
        <begin position="295"/>
        <end position="329"/>
    </location>
</feature>
<dbReference type="AlphaFoldDB" id="Q2N9G8"/>
<dbReference type="HOGENOM" id="CLU_843964_0_0_5"/>
<feature type="compositionally biased region" description="Pro residues" evidence="1">
    <location>
        <begin position="302"/>
        <end position="329"/>
    </location>
</feature>
<organism evidence="3 4">
    <name type="scientific">Erythrobacter litoralis (strain HTCC2594)</name>
    <dbReference type="NCBI Taxonomy" id="314225"/>
    <lineage>
        <taxon>Bacteria</taxon>
        <taxon>Pseudomonadati</taxon>
        <taxon>Pseudomonadota</taxon>
        <taxon>Alphaproteobacteria</taxon>
        <taxon>Sphingomonadales</taxon>
        <taxon>Erythrobacteraceae</taxon>
        <taxon>Erythrobacter/Porphyrobacter group</taxon>
        <taxon>Erythrobacter</taxon>
    </lineage>
</organism>
<proteinExistence type="predicted"/>
<keyword evidence="4" id="KW-1185">Reference proteome</keyword>
<reference evidence="4" key="1">
    <citation type="journal article" date="2009" name="J. Bacteriol.">
        <title>Complete genome sequence of Erythrobacter litoralis HTCC2594.</title>
        <authorList>
            <person name="Oh H.M."/>
            <person name="Giovannoni S.J."/>
            <person name="Ferriera S."/>
            <person name="Johnson J."/>
            <person name="Cho J.C."/>
        </authorList>
    </citation>
    <scope>NUCLEOTIDE SEQUENCE [LARGE SCALE GENOMIC DNA]</scope>
    <source>
        <strain evidence="4">HTCC2594</strain>
    </source>
</reference>
<gene>
    <name evidence="3" type="ordered locus">ELI_07905</name>
</gene>
<sequence length="329" mass="35187">MVIRKAVLTAVCTFALMAACSAPENVDDTASEVEATIELGEPVTSLSAIEGFWLVERFGEFEPSWQNEVPWRRAYVEIGPRGFTYSIGCNRSGNSARIGTGGILEDTGNGVRTQTLMGCGNEVEKRDTRFSSFFGSGPQVLRLGEHRLLLSSKAGELVLVDPEAWRLANIPDFDFVTQRWVPRMTLSYDGWQSTGFGIGAGGDVDTGVITIAPDRIVWSRCPDSPVAIAWSESGRLRNTGGDTAPCRAVTRATRDGPQQVMAMLVSDPAVIRTGSHEIALIAGTGAKGTAIYLQSEESVLDPAPPPPLPEDAVRPTPPPTPPAPTSATD</sequence>
<accession>Q2N9G8</accession>